<comment type="similarity">
    <text evidence="3">Belongs to the AB hydrolase superfamily. ABHD14 family.</text>
</comment>
<feature type="domain" description="AB hydrolase-1" evidence="6">
    <location>
        <begin position="168"/>
        <end position="270"/>
    </location>
</feature>
<name>A0AAD9VFP0_ACRCE</name>
<dbReference type="SUPFAM" id="SSF53474">
    <property type="entry name" value="alpha/beta-Hydrolases"/>
    <property type="match status" value="1"/>
</dbReference>
<accession>A0AAD9VFP0</accession>
<dbReference type="EMBL" id="JARQWQ010000004">
    <property type="protein sequence ID" value="KAK2572180.1"/>
    <property type="molecule type" value="Genomic_DNA"/>
</dbReference>
<evidence type="ECO:0000256" key="5">
    <source>
        <dbReference type="SAM" id="SignalP"/>
    </source>
</evidence>
<sequence>MAMAVLLFALFVLFVWYYIKGGERLASETTNRTFSIDSERKQHFGDETSLRTGESDAEKARIAQNERPMDSGKDVDDLNSKPHSLDVQGAEDNTMKTLTVKENTETKSLEHETDDHLATTETSLKVEMMTALRSKDTITYHEGLLENAMNTFYREARPKTFSKENLSVLFLHDNGFSSAIWINIGTFQILAEAGYRVVAVDLPGQGNSSNVNIPYSRDDTYAYMEYLLAALNLHLPVVVAPSKAGQYAIPILMSYPAVLGGLVVIAPSETSHYFITDYEKLTVPLLVMFGEKDDPILIESSLDNLFHAPYRKVYMIRNATRACYVDHPPTFHKLLLRFLLQVRGKTAVTSSQHQNIDASVV</sequence>
<dbReference type="Gene3D" id="3.40.50.1820">
    <property type="entry name" value="alpha/beta hydrolase"/>
    <property type="match status" value="1"/>
</dbReference>
<evidence type="ECO:0000256" key="2">
    <source>
        <dbReference type="ARBA" id="ARBA00022490"/>
    </source>
</evidence>
<feature type="compositionally biased region" description="Basic and acidic residues" evidence="4">
    <location>
        <begin position="37"/>
        <end position="61"/>
    </location>
</feature>
<comment type="caution">
    <text evidence="7">The sequence shown here is derived from an EMBL/GenBank/DDBJ whole genome shotgun (WGS) entry which is preliminary data.</text>
</comment>
<evidence type="ECO:0000256" key="4">
    <source>
        <dbReference type="SAM" id="MobiDB-lite"/>
    </source>
</evidence>
<feature type="compositionally biased region" description="Basic and acidic residues" evidence="4">
    <location>
        <begin position="67"/>
        <end position="84"/>
    </location>
</feature>
<dbReference type="InterPro" id="IPR029058">
    <property type="entry name" value="AB_hydrolase_fold"/>
</dbReference>
<feature type="region of interest" description="Disordered" evidence="4">
    <location>
        <begin position="37"/>
        <end position="91"/>
    </location>
</feature>
<dbReference type="PANTHER" id="PTHR46197:SF3">
    <property type="entry name" value="AB HYDROLASE-1 DOMAIN-CONTAINING PROTEIN"/>
    <property type="match status" value="1"/>
</dbReference>
<proteinExistence type="inferred from homology"/>
<organism evidence="7 8">
    <name type="scientific">Acropora cervicornis</name>
    <name type="common">Staghorn coral</name>
    <dbReference type="NCBI Taxonomy" id="6130"/>
    <lineage>
        <taxon>Eukaryota</taxon>
        <taxon>Metazoa</taxon>
        <taxon>Cnidaria</taxon>
        <taxon>Anthozoa</taxon>
        <taxon>Hexacorallia</taxon>
        <taxon>Scleractinia</taxon>
        <taxon>Astrocoeniina</taxon>
        <taxon>Acroporidae</taxon>
        <taxon>Acropora</taxon>
    </lineage>
</organism>
<dbReference type="InterPro" id="IPR000073">
    <property type="entry name" value="AB_hydrolase_1"/>
</dbReference>
<keyword evidence="8" id="KW-1185">Reference proteome</keyword>
<dbReference type="GO" id="GO:0005737">
    <property type="term" value="C:cytoplasm"/>
    <property type="evidence" value="ECO:0007669"/>
    <property type="project" value="UniProtKB-SubCell"/>
</dbReference>
<gene>
    <name evidence="7" type="ORF">P5673_002391</name>
</gene>
<feature type="chain" id="PRO_5041952485" description="AB hydrolase-1 domain-containing protein" evidence="5">
    <location>
        <begin position="22"/>
        <end position="361"/>
    </location>
</feature>
<evidence type="ECO:0000259" key="6">
    <source>
        <dbReference type="Pfam" id="PF00561"/>
    </source>
</evidence>
<protein>
    <recommendedName>
        <fullName evidence="6">AB hydrolase-1 domain-containing protein</fullName>
    </recommendedName>
</protein>
<dbReference type="Pfam" id="PF00561">
    <property type="entry name" value="Abhydrolase_1"/>
    <property type="match status" value="1"/>
</dbReference>
<evidence type="ECO:0000256" key="1">
    <source>
        <dbReference type="ARBA" id="ARBA00004496"/>
    </source>
</evidence>
<dbReference type="Proteomes" id="UP001249851">
    <property type="component" value="Unassembled WGS sequence"/>
</dbReference>
<evidence type="ECO:0000256" key="3">
    <source>
        <dbReference type="ARBA" id="ARBA00037942"/>
    </source>
</evidence>
<reference evidence="7" key="1">
    <citation type="journal article" date="2023" name="G3 (Bethesda)">
        <title>Whole genome assembly and annotation of the endangered Caribbean coral Acropora cervicornis.</title>
        <authorList>
            <person name="Selwyn J.D."/>
            <person name="Vollmer S.V."/>
        </authorList>
    </citation>
    <scope>NUCLEOTIDE SEQUENCE</scope>
    <source>
        <strain evidence="7">K2</strain>
    </source>
</reference>
<keyword evidence="2" id="KW-0963">Cytoplasm</keyword>
<keyword evidence="5" id="KW-0732">Signal</keyword>
<dbReference type="PANTHER" id="PTHR46197">
    <property type="entry name" value="PROTEIN ABHD14B-LIKE"/>
    <property type="match status" value="1"/>
</dbReference>
<comment type="subcellular location">
    <subcellularLocation>
        <location evidence="1">Cytoplasm</location>
    </subcellularLocation>
</comment>
<feature type="signal peptide" evidence="5">
    <location>
        <begin position="1"/>
        <end position="21"/>
    </location>
</feature>
<evidence type="ECO:0000313" key="7">
    <source>
        <dbReference type="EMBL" id="KAK2572180.1"/>
    </source>
</evidence>
<evidence type="ECO:0000313" key="8">
    <source>
        <dbReference type="Proteomes" id="UP001249851"/>
    </source>
</evidence>
<reference evidence="7" key="2">
    <citation type="journal article" date="2023" name="Science">
        <title>Genomic signatures of disease resistance in endangered staghorn corals.</title>
        <authorList>
            <person name="Vollmer S.V."/>
            <person name="Selwyn J.D."/>
            <person name="Despard B.A."/>
            <person name="Roesel C.L."/>
        </authorList>
    </citation>
    <scope>NUCLEOTIDE SEQUENCE</scope>
    <source>
        <strain evidence="7">K2</strain>
    </source>
</reference>
<dbReference type="AlphaFoldDB" id="A0AAD9VFP0"/>